<feature type="region of interest" description="Disordered" evidence="7">
    <location>
        <begin position="391"/>
        <end position="495"/>
    </location>
</feature>
<feature type="region of interest" description="Disordered" evidence="7">
    <location>
        <begin position="1609"/>
        <end position="1644"/>
    </location>
</feature>
<evidence type="ECO:0000256" key="6">
    <source>
        <dbReference type="SAM" id="Coils"/>
    </source>
</evidence>
<dbReference type="Gene3D" id="3.30.70.270">
    <property type="match status" value="2"/>
</dbReference>
<dbReference type="PROSITE" id="PS50994">
    <property type="entry name" value="INTEGRASE"/>
    <property type="match status" value="1"/>
</dbReference>
<gene>
    <name evidence="9" type="ORF">AALP_AAs43032U000600</name>
</gene>
<evidence type="ECO:0000256" key="7">
    <source>
        <dbReference type="SAM" id="MobiDB-lite"/>
    </source>
</evidence>
<dbReference type="PANTHER" id="PTHR37984">
    <property type="entry name" value="PROTEIN CBG26694"/>
    <property type="match status" value="1"/>
</dbReference>
<dbReference type="InterPro" id="IPR021109">
    <property type="entry name" value="Peptidase_aspartic_dom_sf"/>
</dbReference>
<keyword evidence="10" id="KW-1185">Reference proteome</keyword>
<dbReference type="GO" id="GO:0003676">
    <property type="term" value="F:nucleic acid binding"/>
    <property type="evidence" value="ECO:0007669"/>
    <property type="project" value="InterPro"/>
</dbReference>
<dbReference type="InterPro" id="IPR012337">
    <property type="entry name" value="RNaseH-like_sf"/>
</dbReference>
<dbReference type="FunFam" id="3.30.70.270:FF:000020">
    <property type="entry name" value="Transposon Tf2-6 polyprotein-like Protein"/>
    <property type="match status" value="1"/>
</dbReference>
<keyword evidence="6" id="KW-0175">Coiled coil</keyword>
<keyword evidence="5" id="KW-0511">Multifunctional enzyme</keyword>
<dbReference type="SUPFAM" id="SSF53098">
    <property type="entry name" value="Ribonuclease H-like"/>
    <property type="match status" value="1"/>
</dbReference>
<dbReference type="Proteomes" id="UP000029120">
    <property type="component" value="Unassembled WGS sequence"/>
</dbReference>
<protein>
    <recommendedName>
        <fullName evidence="8">Integrase catalytic domain-containing protein</fullName>
    </recommendedName>
</protein>
<evidence type="ECO:0000313" key="10">
    <source>
        <dbReference type="Proteomes" id="UP000029120"/>
    </source>
</evidence>
<dbReference type="GO" id="GO:0015074">
    <property type="term" value="P:DNA integration"/>
    <property type="evidence" value="ECO:0007669"/>
    <property type="project" value="InterPro"/>
</dbReference>
<dbReference type="eggNOG" id="KOG0017">
    <property type="taxonomic scope" value="Eukaryota"/>
</dbReference>
<keyword evidence="4" id="KW-0378">Hydrolase</keyword>
<keyword evidence="3" id="KW-0540">Nuclease</keyword>
<feature type="compositionally biased region" description="Polar residues" evidence="7">
    <location>
        <begin position="1304"/>
        <end position="1320"/>
    </location>
</feature>
<dbReference type="GO" id="GO:0016779">
    <property type="term" value="F:nucleotidyltransferase activity"/>
    <property type="evidence" value="ECO:0007669"/>
    <property type="project" value="UniProtKB-KW"/>
</dbReference>
<evidence type="ECO:0000256" key="2">
    <source>
        <dbReference type="ARBA" id="ARBA00022695"/>
    </source>
</evidence>
<dbReference type="Pfam" id="PF00078">
    <property type="entry name" value="RVT_1"/>
    <property type="match status" value="1"/>
</dbReference>
<reference evidence="10" key="1">
    <citation type="journal article" date="2015" name="Nat. Plants">
        <title>Genome expansion of Arabis alpina linked with retrotransposition and reduced symmetric DNA methylation.</title>
        <authorList>
            <person name="Willing E.M."/>
            <person name="Rawat V."/>
            <person name="Mandakova T."/>
            <person name="Maumus F."/>
            <person name="James G.V."/>
            <person name="Nordstroem K.J."/>
            <person name="Becker C."/>
            <person name="Warthmann N."/>
            <person name="Chica C."/>
            <person name="Szarzynska B."/>
            <person name="Zytnicki M."/>
            <person name="Albani M.C."/>
            <person name="Kiefer C."/>
            <person name="Bergonzi S."/>
            <person name="Castaings L."/>
            <person name="Mateos J.L."/>
            <person name="Berns M.C."/>
            <person name="Bujdoso N."/>
            <person name="Piofczyk T."/>
            <person name="de Lorenzo L."/>
            <person name="Barrero-Sicilia C."/>
            <person name="Mateos I."/>
            <person name="Piednoel M."/>
            <person name="Hagmann J."/>
            <person name="Chen-Min-Tao R."/>
            <person name="Iglesias-Fernandez R."/>
            <person name="Schuster S.C."/>
            <person name="Alonso-Blanco C."/>
            <person name="Roudier F."/>
            <person name="Carbonero P."/>
            <person name="Paz-Ares J."/>
            <person name="Davis S.J."/>
            <person name="Pecinka A."/>
            <person name="Quesneville H."/>
            <person name="Colot V."/>
            <person name="Lysak M.A."/>
            <person name="Weigel D."/>
            <person name="Coupland G."/>
            <person name="Schneeberger K."/>
        </authorList>
    </citation>
    <scope>NUCLEOTIDE SEQUENCE [LARGE SCALE GENOMIC DNA]</scope>
    <source>
        <strain evidence="10">cv. Pajares</strain>
    </source>
</reference>
<keyword evidence="4" id="KW-0255">Endonuclease</keyword>
<dbReference type="InterPro" id="IPR000477">
    <property type="entry name" value="RT_dom"/>
</dbReference>
<feature type="compositionally biased region" description="Low complexity" evidence="7">
    <location>
        <begin position="446"/>
        <end position="456"/>
    </location>
</feature>
<keyword evidence="2" id="KW-0548">Nucleotidyltransferase</keyword>
<dbReference type="PANTHER" id="PTHR37984:SF5">
    <property type="entry name" value="PROTEIN NYNRIN-LIKE"/>
    <property type="match status" value="1"/>
</dbReference>
<dbReference type="InterPro" id="IPR004312">
    <property type="entry name" value="ATHILA_Orf1_C"/>
</dbReference>
<feature type="region of interest" description="Disordered" evidence="7">
    <location>
        <begin position="1304"/>
        <end position="1325"/>
    </location>
</feature>
<dbReference type="OrthoDB" id="10055717at2759"/>
<dbReference type="CDD" id="cd01647">
    <property type="entry name" value="RT_LTR"/>
    <property type="match status" value="1"/>
</dbReference>
<dbReference type="Pfam" id="PF00665">
    <property type="entry name" value="rve"/>
    <property type="match status" value="1"/>
</dbReference>
<dbReference type="InterPro" id="IPR043502">
    <property type="entry name" value="DNA/RNA_pol_sf"/>
</dbReference>
<dbReference type="Gene3D" id="2.40.70.10">
    <property type="entry name" value="Acid Proteases"/>
    <property type="match status" value="1"/>
</dbReference>
<dbReference type="GO" id="GO:0004519">
    <property type="term" value="F:endonuclease activity"/>
    <property type="evidence" value="ECO:0007669"/>
    <property type="project" value="UniProtKB-KW"/>
</dbReference>
<proteinExistence type="predicted"/>
<evidence type="ECO:0000256" key="4">
    <source>
        <dbReference type="ARBA" id="ARBA00022759"/>
    </source>
</evidence>
<dbReference type="Pfam" id="PF17919">
    <property type="entry name" value="RT_RNaseH_2"/>
    <property type="match status" value="1"/>
</dbReference>
<evidence type="ECO:0000259" key="8">
    <source>
        <dbReference type="PROSITE" id="PS50994"/>
    </source>
</evidence>
<dbReference type="InterPro" id="IPR001584">
    <property type="entry name" value="Integrase_cat-core"/>
</dbReference>
<feature type="domain" description="Integrase catalytic" evidence="8">
    <location>
        <begin position="1206"/>
        <end position="1317"/>
    </location>
</feature>
<dbReference type="CDD" id="cd00303">
    <property type="entry name" value="retropepsin_like"/>
    <property type="match status" value="1"/>
</dbReference>
<keyword evidence="1" id="KW-0808">Transferase</keyword>
<dbReference type="Gene3D" id="3.30.420.10">
    <property type="entry name" value="Ribonuclease H-like superfamily/Ribonuclease H"/>
    <property type="match status" value="1"/>
</dbReference>
<feature type="compositionally biased region" description="Polar residues" evidence="7">
    <location>
        <begin position="475"/>
        <end position="485"/>
    </location>
</feature>
<dbReference type="InterPro" id="IPR005162">
    <property type="entry name" value="Retrotrans_gag_dom"/>
</dbReference>
<feature type="coiled-coil region" evidence="6">
    <location>
        <begin position="80"/>
        <end position="107"/>
    </location>
</feature>
<feature type="compositionally biased region" description="Polar residues" evidence="7">
    <location>
        <begin position="391"/>
        <end position="429"/>
    </location>
</feature>
<evidence type="ECO:0000256" key="3">
    <source>
        <dbReference type="ARBA" id="ARBA00022722"/>
    </source>
</evidence>
<evidence type="ECO:0000256" key="5">
    <source>
        <dbReference type="ARBA" id="ARBA00023268"/>
    </source>
</evidence>
<sequence>MPSSRIRSNKDKKLADFVPELRILEQENRRQAKLAKMVNRALVVLPNAQGELLDRDGNRYNDQGDRIDEVGNVIEVDDPVATERAELDRQRAELEHQRAEFELLARANCRPQEVIVNQRTLGDYYRPEQHYANMAAIRPPRFQRRDFELKPAYFSLVAQHQFHGHQSEHPMDHLEMFEDFASSIKANDVSEDYIMCKLFPFSLAGEAASWLKQLEPGSLTTWRDTKNTFLNHFNDESRSEDLRAKISTFVHNLTESFKVVWERFKGYQRDCPHHGFTEVQLLGIFYRGMDWRHQMTLDASSNGNFKTRFPTDCLELIKNVSTSNSTKKINEERKREAGMSGGAEIAEVKAKIDSIHHHFVNKNSVHFAQEVDTFYQDEDKEQEDVNYINLNGYQNQRYGNQSENKGYNSYNQKSSFSRTPGSPSYAQKSNFHKPFGSTRNQKTYGSSSYQPIPSKSSESDVKSMLEQLLEGQQGDLKSQSVSVDQSRLPRGLKKSRQELEEAKCKEIIDKSTVEIPLVKAIRISPVIRRYVKKLVTKNLCVEEGVAMITEQVSAIILNKVPKKLADPGSFVSDCFIFSDRFPRSLCDLGSSINLMPLSVALSHGMMDFQPTRISLILADRSVRVPEGILEDVPIKVGDCLIQADFVVLQYCEEPKDPLILGRPFLATAGAMINVRGGRITLRVGDLEMKFDIDQVVQKPTIDGQTFYVDTLDDITQEVFNEDYPIDPLERTLVNSVIETGQLEDASKGYAKLMNDTELVKQVVANVELAGVSEKSERLRKYRKAVGYSLDDMAGISPDLCMHRIHLEEGAKTSVEHQRRLNPNLHKGVKKEILKLLEAGIIYPILDSPWVSPVHVVPKKGGVTVVKNELIPTRTVTGHKMCIDYRKLNAATRKDHFPLPFIDQMLERLANHPYYCLLDGYSGFFQIPIHPDDQEKTTFTCPYGTFAYPRMPFGLGNAPATFQRCMMSIFIDMIEDYMEVFMDDFSVYGSSVKECLGNLEKVLARCEEKHLVLNWKKYHFMVNSGIVLGHKVSEAGIEVDRAKIEVMTSLQPPTCVKSVRSFLGHAGFYRRFMKDFSKNARPLTSLLCKDVNFVFDADCLAAFEQIKQALVSAPIVQPPDWTLPFEVMCDASDFAVGAVLGQKKDKKLHAIYYASRTLDDARCIAEPETQDVLFHYHGSDYAGHFASFKIASKVPDACQRRGKISRRHEMPQNFILEVEVFDCWGIDFMGPFPSSVDYVSKWVEAISSPKNNSGVVIKLFTTIIFPRFGVPRVVISDGGTHFINKAFDRLLAKYGVQHRVASPYHPQTSGQMAKQSRSSGVNPWPKREGKKIPIGQQWRDCAEVVLSKPEPTRIADRPAFKELGIYDEVKRLLERGGLGGNGTLTFMIVGVKYRVSLRQLCDIYGFPSERDNIILPSAFSEMKAFWRLFGAGKFTGNLASHTDIRHPVLRYVICLLSNTVLYQNEPGKVFHDELLALYYLISADITWQSYGDLLEDLNWGAILAERLVEQKTTPFTLKTGNPFRAGSLITPILEFCGIDCTRYAAIRIPCSIDSRHMVSATWIGGDRQWLIRDDCMIQFQVLLLLPELTNIRVSSAALYFLPDQRQHVVNRRTTRRASSRRRGASSSASAVAATTSSARRLAPPP</sequence>
<dbReference type="InterPro" id="IPR050951">
    <property type="entry name" value="Retrovirus_Pol_polyprotein"/>
</dbReference>
<dbReference type="InterPro" id="IPR036397">
    <property type="entry name" value="RNaseH_sf"/>
</dbReference>
<accession>A0A087FX07</accession>
<dbReference type="SUPFAM" id="SSF56672">
    <property type="entry name" value="DNA/RNA polymerases"/>
    <property type="match status" value="1"/>
</dbReference>
<dbReference type="Gramene" id="KFK22159">
    <property type="protein sequence ID" value="KFK22159"/>
    <property type="gene ID" value="AALP_AAs43032U000600"/>
</dbReference>
<dbReference type="InterPro" id="IPR041577">
    <property type="entry name" value="RT_RNaseH_2"/>
</dbReference>
<dbReference type="Gene3D" id="3.10.10.10">
    <property type="entry name" value="HIV Type 1 Reverse Transcriptase, subunit A, domain 1"/>
    <property type="match status" value="1"/>
</dbReference>
<dbReference type="EMBL" id="KL991952">
    <property type="protein sequence ID" value="KFK22159.1"/>
    <property type="molecule type" value="Genomic_DNA"/>
</dbReference>
<dbReference type="OMA" id="HYASPET"/>
<organism evidence="9 10">
    <name type="scientific">Arabis alpina</name>
    <name type="common">Alpine rock-cress</name>
    <dbReference type="NCBI Taxonomy" id="50452"/>
    <lineage>
        <taxon>Eukaryota</taxon>
        <taxon>Viridiplantae</taxon>
        <taxon>Streptophyta</taxon>
        <taxon>Embryophyta</taxon>
        <taxon>Tracheophyta</taxon>
        <taxon>Spermatophyta</taxon>
        <taxon>Magnoliopsida</taxon>
        <taxon>eudicotyledons</taxon>
        <taxon>Gunneridae</taxon>
        <taxon>Pentapetalae</taxon>
        <taxon>rosids</taxon>
        <taxon>malvids</taxon>
        <taxon>Brassicales</taxon>
        <taxon>Brassicaceae</taxon>
        <taxon>Arabideae</taxon>
        <taxon>Arabis</taxon>
    </lineage>
</organism>
<evidence type="ECO:0000256" key="1">
    <source>
        <dbReference type="ARBA" id="ARBA00022679"/>
    </source>
</evidence>
<feature type="compositionally biased region" description="Basic residues" evidence="7">
    <location>
        <begin position="1609"/>
        <end position="1622"/>
    </location>
</feature>
<dbReference type="InterPro" id="IPR043128">
    <property type="entry name" value="Rev_trsase/Diguanyl_cyclase"/>
</dbReference>
<dbReference type="Pfam" id="PF03732">
    <property type="entry name" value="Retrotrans_gag"/>
    <property type="match status" value="1"/>
</dbReference>
<name>A0A087FX07_ARAAL</name>
<feature type="compositionally biased region" description="Low complexity" evidence="7">
    <location>
        <begin position="1623"/>
        <end position="1644"/>
    </location>
</feature>
<dbReference type="Pfam" id="PF03078">
    <property type="entry name" value="ATHILA"/>
    <property type="match status" value="1"/>
</dbReference>
<feature type="compositionally biased region" description="Low complexity" evidence="7">
    <location>
        <begin position="465"/>
        <end position="474"/>
    </location>
</feature>
<evidence type="ECO:0000313" key="9">
    <source>
        <dbReference type="EMBL" id="KFK22159.1"/>
    </source>
</evidence>